<organism evidence="3 4">
    <name type="scientific">Kitasatospora gansuensis</name>
    <dbReference type="NCBI Taxonomy" id="258050"/>
    <lineage>
        <taxon>Bacteria</taxon>
        <taxon>Bacillati</taxon>
        <taxon>Actinomycetota</taxon>
        <taxon>Actinomycetes</taxon>
        <taxon>Kitasatosporales</taxon>
        <taxon>Streptomycetaceae</taxon>
        <taxon>Kitasatospora</taxon>
    </lineage>
</organism>
<keyword evidence="2" id="KW-0472">Membrane</keyword>
<dbReference type="Proteomes" id="UP000573327">
    <property type="component" value="Unassembled WGS sequence"/>
</dbReference>
<reference evidence="3 4" key="1">
    <citation type="submission" date="2020-08" db="EMBL/GenBank/DDBJ databases">
        <title>Sequencing the genomes of 1000 actinobacteria strains.</title>
        <authorList>
            <person name="Klenk H.-P."/>
        </authorList>
    </citation>
    <scope>NUCLEOTIDE SEQUENCE [LARGE SCALE GENOMIC DNA]</scope>
    <source>
        <strain evidence="3 4">DSM 44786</strain>
    </source>
</reference>
<evidence type="ECO:0000256" key="1">
    <source>
        <dbReference type="SAM" id="MobiDB-lite"/>
    </source>
</evidence>
<keyword evidence="2" id="KW-1133">Transmembrane helix</keyword>
<evidence type="ECO:0000256" key="2">
    <source>
        <dbReference type="SAM" id="Phobius"/>
    </source>
</evidence>
<sequence>MRANHAARPRVEGPSGDPECQERPGPERGERGRGRLPRPRARTLAAGAVLAHVWGIGLGVTSAYASDGPAVTDLVNQADAPELLGRLTGATVPVLEQQTASVARALQDRIRTDGLPLPGQATTVPDAFAIAAVLLPAVPPQPRGDGEPRASRSTGGAETAPADTPLAVGAALRPTVAESASAVTTAAPGRSAAVARATDVQLVQGSWEAVQPEPTVATAAPVETEGKLTAVLVPIAAGLLLTGAAMYKHRGIPSGH</sequence>
<name>A0A7W7SF33_9ACTN</name>
<evidence type="ECO:0000313" key="4">
    <source>
        <dbReference type="Proteomes" id="UP000573327"/>
    </source>
</evidence>
<feature type="compositionally biased region" description="Basic and acidic residues" evidence="1">
    <location>
        <begin position="20"/>
        <end position="33"/>
    </location>
</feature>
<feature type="transmembrane region" description="Helical" evidence="2">
    <location>
        <begin position="43"/>
        <end position="65"/>
    </location>
</feature>
<evidence type="ECO:0000313" key="3">
    <source>
        <dbReference type="EMBL" id="MBB4949187.1"/>
    </source>
</evidence>
<protein>
    <submittedName>
        <fullName evidence="3">Uncharacterized protein</fullName>
    </submittedName>
</protein>
<comment type="caution">
    <text evidence="3">The sequence shown here is derived from an EMBL/GenBank/DDBJ whole genome shotgun (WGS) entry which is preliminary data.</text>
</comment>
<gene>
    <name evidence="3" type="ORF">F4556_004722</name>
</gene>
<keyword evidence="4" id="KW-1185">Reference proteome</keyword>
<keyword evidence="2" id="KW-0812">Transmembrane</keyword>
<dbReference type="EMBL" id="JACHJR010000001">
    <property type="protein sequence ID" value="MBB4949187.1"/>
    <property type="molecule type" value="Genomic_DNA"/>
</dbReference>
<proteinExistence type="predicted"/>
<accession>A0A7W7SF33</accession>
<dbReference type="RefSeq" id="WP_184919334.1">
    <property type="nucleotide sequence ID" value="NZ_JACHJR010000001.1"/>
</dbReference>
<feature type="region of interest" description="Disordered" evidence="1">
    <location>
        <begin position="138"/>
        <end position="165"/>
    </location>
</feature>
<dbReference type="AlphaFoldDB" id="A0A7W7SF33"/>
<feature type="region of interest" description="Disordered" evidence="1">
    <location>
        <begin position="1"/>
        <end position="39"/>
    </location>
</feature>